<comment type="cofactor">
    <cofactor evidence="1">
        <name>FAD</name>
        <dbReference type="ChEBI" id="CHEBI:57692"/>
    </cofactor>
</comment>
<name>A0A1M6DSL6_9RHOB</name>
<dbReference type="RefSeq" id="WP_073127471.1">
    <property type="nucleotide sequence ID" value="NZ_FQZA01000002.1"/>
</dbReference>
<keyword evidence="7" id="KW-0408">Iron</keyword>
<dbReference type="InterPro" id="IPR017941">
    <property type="entry name" value="Rieske_2Fe-2S"/>
</dbReference>
<dbReference type="InterPro" id="IPR016156">
    <property type="entry name" value="FAD/NAD-linked_Rdtase_dimer_sf"/>
</dbReference>
<keyword evidence="4" id="KW-0479">Metal-binding</keyword>
<dbReference type="Proteomes" id="UP000184040">
    <property type="component" value="Unassembled WGS sequence"/>
</dbReference>
<dbReference type="SUPFAM" id="SSF50022">
    <property type="entry name" value="ISP domain"/>
    <property type="match status" value="1"/>
</dbReference>
<dbReference type="InterPro" id="IPR050446">
    <property type="entry name" value="FAD-oxidoreductase/Apoptosis"/>
</dbReference>
<keyword evidence="8" id="KW-0411">Iron-sulfur</keyword>
<dbReference type="Pfam" id="PF07992">
    <property type="entry name" value="Pyr_redox_2"/>
    <property type="match status" value="1"/>
</dbReference>
<dbReference type="STRING" id="313368.SAMN04488012_102497"/>
<keyword evidence="3" id="KW-0001">2Fe-2S</keyword>
<dbReference type="Pfam" id="PF00355">
    <property type="entry name" value="Rieske"/>
    <property type="match status" value="1"/>
</dbReference>
<evidence type="ECO:0000256" key="5">
    <source>
        <dbReference type="ARBA" id="ARBA00022827"/>
    </source>
</evidence>
<dbReference type="PRINTS" id="PR00368">
    <property type="entry name" value="FADPNR"/>
</dbReference>
<feature type="domain" description="Rieske" evidence="9">
    <location>
        <begin position="4"/>
        <end position="99"/>
    </location>
</feature>
<dbReference type="PANTHER" id="PTHR43557:SF2">
    <property type="entry name" value="RIESKE DOMAIN-CONTAINING PROTEIN-RELATED"/>
    <property type="match status" value="1"/>
</dbReference>
<keyword evidence="11" id="KW-1185">Reference proteome</keyword>
<dbReference type="GO" id="GO:0046872">
    <property type="term" value="F:metal ion binding"/>
    <property type="evidence" value="ECO:0007669"/>
    <property type="project" value="UniProtKB-KW"/>
</dbReference>
<accession>A0A1M6DSL6</accession>
<dbReference type="SUPFAM" id="SSF55424">
    <property type="entry name" value="FAD/NAD-linked reductases, dimerisation (C-terminal) domain"/>
    <property type="match status" value="1"/>
</dbReference>
<keyword evidence="2" id="KW-0285">Flavoprotein</keyword>
<evidence type="ECO:0000256" key="4">
    <source>
        <dbReference type="ARBA" id="ARBA00022723"/>
    </source>
</evidence>
<organism evidence="10 11">
    <name type="scientific">Palleronia salina</name>
    <dbReference type="NCBI Taxonomy" id="313368"/>
    <lineage>
        <taxon>Bacteria</taxon>
        <taxon>Pseudomonadati</taxon>
        <taxon>Pseudomonadota</taxon>
        <taxon>Alphaproteobacteria</taxon>
        <taxon>Rhodobacterales</taxon>
        <taxon>Roseobacteraceae</taxon>
        <taxon>Palleronia</taxon>
    </lineage>
</organism>
<reference evidence="10 11" key="1">
    <citation type="submission" date="2016-11" db="EMBL/GenBank/DDBJ databases">
        <authorList>
            <person name="Jaros S."/>
            <person name="Januszkiewicz K."/>
            <person name="Wedrychowicz H."/>
        </authorList>
    </citation>
    <scope>NUCLEOTIDE SEQUENCE [LARGE SCALE GENOMIC DNA]</scope>
    <source>
        <strain evidence="10 11">DSM 26892</strain>
    </source>
</reference>
<dbReference type="InterPro" id="IPR023753">
    <property type="entry name" value="FAD/NAD-binding_dom"/>
</dbReference>
<protein>
    <submittedName>
        <fullName evidence="10">NADPH-dependent 2,4-dienoyl-CoA reductase, sulfur reductase</fullName>
    </submittedName>
</protein>
<evidence type="ECO:0000313" key="11">
    <source>
        <dbReference type="Proteomes" id="UP000184040"/>
    </source>
</evidence>
<keyword evidence="6" id="KW-0560">Oxidoreductase</keyword>
<dbReference type="GO" id="GO:0016651">
    <property type="term" value="F:oxidoreductase activity, acting on NAD(P)H"/>
    <property type="evidence" value="ECO:0007669"/>
    <property type="project" value="TreeGrafter"/>
</dbReference>
<dbReference type="SUPFAM" id="SSF51905">
    <property type="entry name" value="FAD/NAD(P)-binding domain"/>
    <property type="match status" value="1"/>
</dbReference>
<evidence type="ECO:0000256" key="7">
    <source>
        <dbReference type="ARBA" id="ARBA00023004"/>
    </source>
</evidence>
<gene>
    <name evidence="10" type="ORF">SAMN04488012_102497</name>
</gene>
<dbReference type="GO" id="GO:0005737">
    <property type="term" value="C:cytoplasm"/>
    <property type="evidence" value="ECO:0007669"/>
    <property type="project" value="TreeGrafter"/>
</dbReference>
<evidence type="ECO:0000256" key="8">
    <source>
        <dbReference type="ARBA" id="ARBA00023014"/>
    </source>
</evidence>
<evidence type="ECO:0000259" key="9">
    <source>
        <dbReference type="PROSITE" id="PS51296"/>
    </source>
</evidence>
<dbReference type="Gene3D" id="2.102.10.10">
    <property type="entry name" value="Rieske [2Fe-2S] iron-sulphur domain"/>
    <property type="match status" value="1"/>
</dbReference>
<evidence type="ECO:0000256" key="3">
    <source>
        <dbReference type="ARBA" id="ARBA00022714"/>
    </source>
</evidence>
<dbReference type="PANTHER" id="PTHR43557">
    <property type="entry name" value="APOPTOSIS-INDUCING FACTOR 1"/>
    <property type="match status" value="1"/>
</dbReference>
<dbReference type="InterPro" id="IPR036188">
    <property type="entry name" value="FAD/NAD-bd_sf"/>
</dbReference>
<evidence type="ECO:0000313" key="10">
    <source>
        <dbReference type="EMBL" id="SHI76008.1"/>
    </source>
</evidence>
<dbReference type="EMBL" id="FQZA01000002">
    <property type="protein sequence ID" value="SHI76008.1"/>
    <property type="molecule type" value="Genomic_DNA"/>
</dbReference>
<sequence>MTEHRAATLSDLPENDPTEVAVGDRKVVLVRQASSVFAVAATCPHKGVPLKMGAVKDGKLICPAHRAMFDLESGDLLAPPACESIASYPVRVDGEDVYVTVEPDQPEHPLPAHAGRGDDPRRFVILGSGAAGWRAAETLRREGFEGTINVVTDEGPVPLDRTGFSKGYLNSGETPALRDESTVAKLGIEVVKGRATGITPALKTVNLDGGVSLDYDALLIATGCDPRKLDVPGADLEGIHMIRGMADADALREDIESRAKAGPVRVAIVGAGFIGLEAATNLNKRDGVEVTVVTPEARPLAKLFGDAFGDRLLSEHREAGIEMRTETRVTGFAGSRRVEALETEGGDSIPCDIAIVAIGAKPRTEWLPFETLQDGGIGVDDKLAVAGVEDIYAAGDIAQLPTPWGDVRIEHWRFAQELGELAARNMLGQGARYAGTPFFWSMQQPNGSYSYTGHAESWDDARGAPDGDSFQVEYVTGGRKAAVLALGFDDDLTKLTLEMAGTGPVADA</sequence>
<keyword evidence="5" id="KW-0274">FAD</keyword>
<proteinExistence type="predicted"/>
<dbReference type="GO" id="GO:0051537">
    <property type="term" value="F:2 iron, 2 sulfur cluster binding"/>
    <property type="evidence" value="ECO:0007669"/>
    <property type="project" value="UniProtKB-KW"/>
</dbReference>
<evidence type="ECO:0000256" key="6">
    <source>
        <dbReference type="ARBA" id="ARBA00023002"/>
    </source>
</evidence>
<dbReference type="AlphaFoldDB" id="A0A1M6DSL6"/>
<evidence type="ECO:0000256" key="2">
    <source>
        <dbReference type="ARBA" id="ARBA00022630"/>
    </source>
</evidence>
<dbReference type="PROSITE" id="PS51296">
    <property type="entry name" value="RIESKE"/>
    <property type="match status" value="1"/>
</dbReference>
<dbReference type="InterPro" id="IPR036922">
    <property type="entry name" value="Rieske_2Fe-2S_sf"/>
</dbReference>
<dbReference type="PRINTS" id="PR00411">
    <property type="entry name" value="PNDRDTASEI"/>
</dbReference>
<evidence type="ECO:0000256" key="1">
    <source>
        <dbReference type="ARBA" id="ARBA00001974"/>
    </source>
</evidence>
<dbReference type="Gene3D" id="3.50.50.60">
    <property type="entry name" value="FAD/NAD(P)-binding domain"/>
    <property type="match status" value="2"/>
</dbReference>